<evidence type="ECO:0000313" key="2">
    <source>
        <dbReference type="Proteomes" id="UP000821845"/>
    </source>
</evidence>
<dbReference type="EMBL" id="CM023483">
    <property type="protein sequence ID" value="KAH6934955.1"/>
    <property type="molecule type" value="Genomic_DNA"/>
</dbReference>
<proteinExistence type="predicted"/>
<comment type="caution">
    <text evidence="1">The sequence shown here is derived from an EMBL/GenBank/DDBJ whole genome shotgun (WGS) entry which is preliminary data.</text>
</comment>
<protein>
    <submittedName>
        <fullName evidence="1">Uncharacterized protein</fullName>
    </submittedName>
</protein>
<organism evidence="1 2">
    <name type="scientific">Hyalomma asiaticum</name>
    <name type="common">Tick</name>
    <dbReference type="NCBI Taxonomy" id="266040"/>
    <lineage>
        <taxon>Eukaryota</taxon>
        <taxon>Metazoa</taxon>
        <taxon>Ecdysozoa</taxon>
        <taxon>Arthropoda</taxon>
        <taxon>Chelicerata</taxon>
        <taxon>Arachnida</taxon>
        <taxon>Acari</taxon>
        <taxon>Parasitiformes</taxon>
        <taxon>Ixodida</taxon>
        <taxon>Ixodoidea</taxon>
        <taxon>Ixodidae</taxon>
        <taxon>Hyalomminae</taxon>
        <taxon>Hyalomma</taxon>
    </lineage>
</organism>
<gene>
    <name evidence="1" type="ORF">HPB50_002488</name>
</gene>
<dbReference type="Proteomes" id="UP000821845">
    <property type="component" value="Chromosome 3"/>
</dbReference>
<sequence>MLSASEESLFRSIEKRAKDPPGHVYRYHPVDLVILLAFVISVLLVFVGFYYFEIRFPLGGIFWHAVTEEAGNATESANETTAASPTNATEEAKTTAEPKILRQLGERMPPHMERSIERPVCDDRSCRALARYVRESLKPSADPCGNFYEFVCGQWSLRDTLRPGEAIATEDSLQAKSIEELLVAKLKEQSSRFRSDGNGGDDTVPVEIQDESQRWMLNAFANCRYGIKTSRKAFRNILEHQGLGGFPFHKDPSKTAEMAGRVARSSGVSPFVRVSLDQDMRDGHHIVRLSPTEQLLFKDFWTVSNSHEKWYSAAVAKAASGVPLPTLFNVEKKLSELAADSTGEPLLLRLSDLNSFHKWNWKEFLRALFDGVANVTRATYVRMETESFAKGLASLLRAFRTKDIANFLGYKVYLKYAPLLDKMRQLAVISSATHPGWNDSHTREVACLRMLTNIEPFMLMFLHWDVFKASMEPSVVENIVQNAKNTILNFVEGLAWLQPAFKSAYEDRLQNTTCKYLVPFWLTNEDKRLRYARTVADHVHYSGINTFEPVIQAVERNRLKAIDDSGFDVSWESRPTETDPVWASEDTLEFPMGLFSRAYEGDAFWLYHLPRAGVKVMIALLAALIDTAKVSDRAVYGRLLRAKECLDDHYLRMPERQTPEQLSSTRSLRNEVLENMALPLSLSLYRSYVDPHNGVSLEGLRDYSPDQLFFINYALGRCEAVDSRYAWQRLRYGTSPPAAYRVNGPLRNFAGFAQAFGCPAGSYMNPKRKCDVWKG</sequence>
<name>A0ACB7SK59_HYAAI</name>
<evidence type="ECO:0000313" key="1">
    <source>
        <dbReference type="EMBL" id="KAH6934955.1"/>
    </source>
</evidence>
<accession>A0ACB7SK59</accession>
<reference evidence="1" key="1">
    <citation type="submission" date="2020-05" db="EMBL/GenBank/DDBJ databases">
        <title>Large-scale comparative analyses of tick genomes elucidate their genetic diversity and vector capacities.</title>
        <authorList>
            <person name="Jia N."/>
            <person name="Wang J."/>
            <person name="Shi W."/>
            <person name="Du L."/>
            <person name="Sun Y."/>
            <person name="Zhan W."/>
            <person name="Jiang J."/>
            <person name="Wang Q."/>
            <person name="Zhang B."/>
            <person name="Ji P."/>
            <person name="Sakyi L.B."/>
            <person name="Cui X."/>
            <person name="Yuan T."/>
            <person name="Jiang B."/>
            <person name="Yang W."/>
            <person name="Lam T.T.-Y."/>
            <person name="Chang Q."/>
            <person name="Ding S."/>
            <person name="Wang X."/>
            <person name="Zhu J."/>
            <person name="Ruan X."/>
            <person name="Zhao L."/>
            <person name="Wei J."/>
            <person name="Que T."/>
            <person name="Du C."/>
            <person name="Cheng J."/>
            <person name="Dai P."/>
            <person name="Han X."/>
            <person name="Huang E."/>
            <person name="Gao Y."/>
            <person name="Liu J."/>
            <person name="Shao H."/>
            <person name="Ye R."/>
            <person name="Li L."/>
            <person name="Wei W."/>
            <person name="Wang X."/>
            <person name="Wang C."/>
            <person name="Yang T."/>
            <person name="Huo Q."/>
            <person name="Li W."/>
            <person name="Guo W."/>
            <person name="Chen H."/>
            <person name="Zhou L."/>
            <person name="Ni X."/>
            <person name="Tian J."/>
            <person name="Zhou Y."/>
            <person name="Sheng Y."/>
            <person name="Liu T."/>
            <person name="Pan Y."/>
            <person name="Xia L."/>
            <person name="Li J."/>
            <person name="Zhao F."/>
            <person name="Cao W."/>
        </authorList>
    </citation>
    <scope>NUCLEOTIDE SEQUENCE</scope>
    <source>
        <strain evidence="1">Hyas-2018</strain>
    </source>
</reference>
<keyword evidence="2" id="KW-1185">Reference proteome</keyword>